<comment type="caution">
    <text evidence="2">The sequence shown here is derived from an EMBL/GenBank/DDBJ whole genome shotgun (WGS) entry which is preliminary data.</text>
</comment>
<evidence type="ECO:0000313" key="3">
    <source>
        <dbReference type="Proteomes" id="UP000306340"/>
    </source>
</evidence>
<dbReference type="SUPFAM" id="SSF53850">
    <property type="entry name" value="Periplasmic binding protein-like II"/>
    <property type="match status" value="1"/>
</dbReference>
<evidence type="ECO:0000313" key="2">
    <source>
        <dbReference type="EMBL" id="TKA94215.1"/>
    </source>
</evidence>
<name>A0A4U0YRF3_9RHOB</name>
<keyword evidence="1" id="KW-0732">Signal</keyword>
<dbReference type="Proteomes" id="UP000306340">
    <property type="component" value="Unassembled WGS sequence"/>
</dbReference>
<feature type="non-terminal residue" evidence="2">
    <location>
        <position position="129"/>
    </location>
</feature>
<feature type="chain" id="PRO_5020869329" evidence="1">
    <location>
        <begin position="26"/>
        <end position="129"/>
    </location>
</feature>
<reference evidence="2 3" key="1">
    <citation type="submission" date="2019-04" db="EMBL/GenBank/DDBJ databases">
        <title>Crypto-aerobic microbial life in anoxic (sulfidic) marine sediments.</title>
        <authorList>
            <person name="Bhattacharya S."/>
            <person name="Roy C."/>
            <person name="Mondal N."/>
            <person name="Sarkar J."/>
            <person name="Mandal S."/>
            <person name="Rameez M.J."/>
            <person name="Ghosh W."/>
        </authorList>
    </citation>
    <scope>NUCLEOTIDE SEQUENCE [LARGE SCALE GENOMIC DNA]</scope>
    <source>
        <strain evidence="2 3">SBBC</strain>
    </source>
</reference>
<sequence length="129" mass="13592">MTSRFLAARFLATAAAALLSGAAAAQDLKFPPGEDSRFNWDSFESFKRDLSGQSLKIDGPWGGVDKALFETVVAYFEAATGADVEFSGGDGFEQRVMIDVEAGSPPGIAVVPQPGLAQELARRGKLAPL</sequence>
<gene>
    <name evidence="2" type="ORF">FAZ78_23570</name>
</gene>
<proteinExistence type="predicted"/>
<accession>A0A4U0YRF3</accession>
<protein>
    <submittedName>
        <fullName evidence="2">Alpha-glucoside ABC transporter substrate-binding protein</fullName>
    </submittedName>
</protein>
<dbReference type="EMBL" id="SWAU01000420">
    <property type="protein sequence ID" value="TKA94215.1"/>
    <property type="molecule type" value="Genomic_DNA"/>
</dbReference>
<evidence type="ECO:0000256" key="1">
    <source>
        <dbReference type="SAM" id="SignalP"/>
    </source>
</evidence>
<dbReference type="AlphaFoldDB" id="A0A4U0YRF3"/>
<feature type="signal peptide" evidence="1">
    <location>
        <begin position="1"/>
        <end position="25"/>
    </location>
</feature>
<organism evidence="2 3">
    <name type="scientific">Cereibacter changlensis</name>
    <dbReference type="NCBI Taxonomy" id="402884"/>
    <lineage>
        <taxon>Bacteria</taxon>
        <taxon>Pseudomonadati</taxon>
        <taxon>Pseudomonadota</taxon>
        <taxon>Alphaproteobacteria</taxon>
        <taxon>Rhodobacterales</taxon>
        <taxon>Paracoccaceae</taxon>
        <taxon>Cereibacter</taxon>
    </lineage>
</organism>
<dbReference type="Gene3D" id="3.40.190.10">
    <property type="entry name" value="Periplasmic binding protein-like II"/>
    <property type="match status" value="1"/>
</dbReference>